<feature type="region of interest" description="Leucine repeat II (LRII)" evidence="3">
    <location>
        <begin position="146"/>
        <end position="178"/>
    </location>
</feature>
<comment type="caution">
    <text evidence="4">The sequence shown here is derived from an EMBL/GenBank/DDBJ whole genome shotgun (WGS) entry which is preliminary data.</text>
</comment>
<dbReference type="InterPro" id="IPR005202">
    <property type="entry name" value="TF_GRAS"/>
</dbReference>
<evidence type="ECO:0000256" key="3">
    <source>
        <dbReference type="PROSITE-ProRule" id="PRU01191"/>
    </source>
</evidence>
<keyword evidence="2" id="KW-0804">Transcription</keyword>
<feature type="region of interest" description="SAW" evidence="3">
    <location>
        <begin position="285"/>
        <end position="356"/>
    </location>
</feature>
<organism evidence="4 5">
    <name type="scientific">Platanthera guangdongensis</name>
    <dbReference type="NCBI Taxonomy" id="2320717"/>
    <lineage>
        <taxon>Eukaryota</taxon>
        <taxon>Viridiplantae</taxon>
        <taxon>Streptophyta</taxon>
        <taxon>Embryophyta</taxon>
        <taxon>Tracheophyta</taxon>
        <taxon>Spermatophyta</taxon>
        <taxon>Magnoliopsida</taxon>
        <taxon>Liliopsida</taxon>
        <taxon>Asparagales</taxon>
        <taxon>Orchidaceae</taxon>
        <taxon>Orchidoideae</taxon>
        <taxon>Orchideae</taxon>
        <taxon>Orchidinae</taxon>
        <taxon>Platanthera</taxon>
    </lineage>
</organism>
<dbReference type="PANTHER" id="PTHR31636">
    <property type="entry name" value="OSJNBA0084A10.13 PROTEIN-RELATED"/>
    <property type="match status" value="1"/>
</dbReference>
<sequence>MAAAEALAGAQNSRGLADVILARLNELLPPAAAAAASSGMESLAVHFTCALQLLFQEGRVEQCVPVEVTLVMEAFQLLQEMTPYIKFGHFTANQAILEAVAGERRVHIVDYDIMEGVQWASLMQSLVTANNSAPPPHLRITAVVQQTGRRLSEFAAAVRLPFSFRQCRLEPDGRFRSKAVKTVRGEAVVFNCALHAPHQAHHAARSVGSFLAGAAEVSPRLIAVVEESGGGRREGSGVVGRFVEEMVRYSAIWDAMEAGFAMEGNKAREIVERAILAPRIAGAVGRAYREDEDGRRWGDWMAEAGYRKLELSSFNYCQAKQLIGLFSEGYGLEQDALNKLTLQWKSRRLVTASIWSAAPAAGDLESQGILPCL</sequence>
<dbReference type="Pfam" id="PF03514">
    <property type="entry name" value="GRAS"/>
    <property type="match status" value="1"/>
</dbReference>
<accession>A0ABR2MQ13</accession>
<dbReference type="EMBL" id="JBBWWR010000005">
    <property type="protein sequence ID" value="KAK8966268.1"/>
    <property type="molecule type" value="Genomic_DNA"/>
</dbReference>
<proteinExistence type="inferred from homology"/>
<name>A0ABR2MQ13_9ASPA</name>
<gene>
    <name evidence="4" type="primary">NSP2</name>
    <name evidence="4" type="ORF">KSP40_PGU013784</name>
</gene>
<feature type="short sequence motif" description="VHIID" evidence="3">
    <location>
        <begin position="106"/>
        <end position="110"/>
    </location>
</feature>
<dbReference type="PROSITE" id="PS50985">
    <property type="entry name" value="GRAS"/>
    <property type="match status" value="1"/>
</dbReference>
<comment type="similarity">
    <text evidence="3">Belongs to the GRAS family.</text>
</comment>
<protein>
    <submittedName>
        <fullName evidence="4">Nodulation-signaling pathway 2 protein</fullName>
    </submittedName>
</protein>
<keyword evidence="1" id="KW-0805">Transcription regulation</keyword>
<keyword evidence="5" id="KW-1185">Reference proteome</keyword>
<evidence type="ECO:0000313" key="4">
    <source>
        <dbReference type="EMBL" id="KAK8966268.1"/>
    </source>
</evidence>
<evidence type="ECO:0000313" key="5">
    <source>
        <dbReference type="Proteomes" id="UP001412067"/>
    </source>
</evidence>
<reference evidence="4 5" key="1">
    <citation type="journal article" date="2022" name="Nat. Plants">
        <title>Genomes of leafy and leafless Platanthera orchids illuminate the evolution of mycoheterotrophy.</title>
        <authorList>
            <person name="Li M.H."/>
            <person name="Liu K.W."/>
            <person name="Li Z."/>
            <person name="Lu H.C."/>
            <person name="Ye Q.L."/>
            <person name="Zhang D."/>
            <person name="Wang J.Y."/>
            <person name="Li Y.F."/>
            <person name="Zhong Z.M."/>
            <person name="Liu X."/>
            <person name="Yu X."/>
            <person name="Liu D.K."/>
            <person name="Tu X.D."/>
            <person name="Liu B."/>
            <person name="Hao Y."/>
            <person name="Liao X.Y."/>
            <person name="Jiang Y.T."/>
            <person name="Sun W.H."/>
            <person name="Chen J."/>
            <person name="Chen Y.Q."/>
            <person name="Ai Y."/>
            <person name="Zhai J.W."/>
            <person name="Wu S.S."/>
            <person name="Zhou Z."/>
            <person name="Hsiao Y.Y."/>
            <person name="Wu W.L."/>
            <person name="Chen Y.Y."/>
            <person name="Lin Y.F."/>
            <person name="Hsu J.L."/>
            <person name="Li C.Y."/>
            <person name="Wang Z.W."/>
            <person name="Zhao X."/>
            <person name="Zhong W.Y."/>
            <person name="Ma X.K."/>
            <person name="Ma L."/>
            <person name="Huang J."/>
            <person name="Chen G.Z."/>
            <person name="Huang M.Z."/>
            <person name="Huang L."/>
            <person name="Peng D.H."/>
            <person name="Luo Y.B."/>
            <person name="Zou S.Q."/>
            <person name="Chen S.P."/>
            <person name="Lan S."/>
            <person name="Tsai W.C."/>
            <person name="Van de Peer Y."/>
            <person name="Liu Z.J."/>
        </authorList>
    </citation>
    <scope>NUCLEOTIDE SEQUENCE [LARGE SCALE GENOMIC DNA]</scope>
    <source>
        <strain evidence="4">Lor288</strain>
    </source>
</reference>
<evidence type="ECO:0000256" key="1">
    <source>
        <dbReference type="ARBA" id="ARBA00023015"/>
    </source>
</evidence>
<dbReference type="Proteomes" id="UP001412067">
    <property type="component" value="Unassembled WGS sequence"/>
</dbReference>
<comment type="caution">
    <text evidence="3">Lacks conserved residue(s) required for the propagation of feature annotation.</text>
</comment>
<evidence type="ECO:0000256" key="2">
    <source>
        <dbReference type="ARBA" id="ARBA00023163"/>
    </source>
</evidence>